<gene>
    <name evidence="2" type="ORF">FWK35_00017398</name>
</gene>
<name>A0A6G0XZ66_APHCR</name>
<dbReference type="PROSITE" id="PS50878">
    <property type="entry name" value="RT_POL"/>
    <property type="match status" value="1"/>
</dbReference>
<feature type="domain" description="Reverse transcriptase" evidence="1">
    <location>
        <begin position="329"/>
        <end position="487"/>
    </location>
</feature>
<dbReference type="SUPFAM" id="SSF56672">
    <property type="entry name" value="DNA/RNA polymerases"/>
    <property type="match status" value="1"/>
</dbReference>
<keyword evidence="2" id="KW-0548">Nucleotidyltransferase</keyword>
<evidence type="ECO:0000313" key="2">
    <source>
        <dbReference type="EMBL" id="KAF0745968.1"/>
    </source>
</evidence>
<protein>
    <submittedName>
        <fullName evidence="2">Reverse transcriptase domain-containing protein</fullName>
    </submittedName>
</protein>
<evidence type="ECO:0000259" key="1">
    <source>
        <dbReference type="PROSITE" id="PS50878"/>
    </source>
</evidence>
<dbReference type="GO" id="GO:0003964">
    <property type="term" value="F:RNA-directed DNA polymerase activity"/>
    <property type="evidence" value="ECO:0007669"/>
    <property type="project" value="UniProtKB-KW"/>
</dbReference>
<comment type="caution">
    <text evidence="2">The sequence shown here is derived from an EMBL/GenBank/DDBJ whole genome shotgun (WGS) entry which is preliminary data.</text>
</comment>
<dbReference type="PANTHER" id="PTHR19446">
    <property type="entry name" value="REVERSE TRANSCRIPTASES"/>
    <property type="match status" value="1"/>
</dbReference>
<keyword evidence="3" id="KW-1185">Reference proteome</keyword>
<dbReference type="SUPFAM" id="SSF56219">
    <property type="entry name" value="DNase I-like"/>
    <property type="match status" value="1"/>
</dbReference>
<sequence>MFRVNLVLSIVCTLCKKPVHFGLYQNCRGLRTKLAAMNRNVADFDFIFISLAETWLTDSIFSSELGLINYKVFRCDRSSVTSVHNRGGGVLIAVRNDVLSQFLKVTVCDFEQLFVKICIVWSNYENGLTYSTLTSCHAHCIPESFDYLNFFQLNGVKNYYGSILDLVFSSLCNMAIVRSDEYVVPEDRSHPTLVFDTLLVPVLNNSESTHLFFDFNRADYVKIEQFLLSYNWFNTINSLNVEFKKSKFPPWFSNDFKKLTFQKRKSHAAYKATMSPLEYSTFSYLRTRYKFLSKKCYDNYIKQVRFDFCGLVGLPFNLPSSCSISLTNVESNLANLRLTTSISSVTPIFKSGDVTDVINYRPISIISHLVKLLELLVLKSIQRPINKIIIDVQHGFRPGRSVTTCNLIFTEYVIEAFSKHSQVDSVYLDLVKAFDRVNQRALLSVLLNLGFGEPLLSPVSVTSGVPQGGHLSPVLFALFVNGIKDVI</sequence>
<dbReference type="InterPro" id="IPR043502">
    <property type="entry name" value="DNA/RNA_pol_sf"/>
</dbReference>
<dbReference type="Gene3D" id="3.60.10.10">
    <property type="entry name" value="Endonuclease/exonuclease/phosphatase"/>
    <property type="match status" value="1"/>
</dbReference>
<dbReference type="OrthoDB" id="6627459at2759"/>
<dbReference type="Proteomes" id="UP000478052">
    <property type="component" value="Unassembled WGS sequence"/>
</dbReference>
<keyword evidence="2" id="KW-0808">Transferase</keyword>
<dbReference type="EMBL" id="VUJU01007375">
    <property type="protein sequence ID" value="KAF0745968.1"/>
    <property type="molecule type" value="Genomic_DNA"/>
</dbReference>
<dbReference type="InterPro" id="IPR000477">
    <property type="entry name" value="RT_dom"/>
</dbReference>
<keyword evidence="2" id="KW-0695">RNA-directed DNA polymerase</keyword>
<evidence type="ECO:0000313" key="3">
    <source>
        <dbReference type="Proteomes" id="UP000478052"/>
    </source>
</evidence>
<dbReference type="InterPro" id="IPR036691">
    <property type="entry name" value="Endo/exonu/phosph_ase_sf"/>
</dbReference>
<reference evidence="2 3" key="1">
    <citation type="submission" date="2019-08" db="EMBL/GenBank/DDBJ databases">
        <title>Whole genome of Aphis craccivora.</title>
        <authorList>
            <person name="Voronova N.V."/>
            <person name="Shulinski R.S."/>
            <person name="Bandarenka Y.V."/>
            <person name="Zhorov D.G."/>
            <person name="Warner D."/>
        </authorList>
    </citation>
    <scope>NUCLEOTIDE SEQUENCE [LARGE SCALE GENOMIC DNA]</scope>
    <source>
        <strain evidence="2">180601</strain>
        <tissue evidence="2">Whole Body</tissue>
    </source>
</reference>
<proteinExistence type="predicted"/>
<dbReference type="AlphaFoldDB" id="A0A6G0XZ66"/>
<organism evidence="2 3">
    <name type="scientific">Aphis craccivora</name>
    <name type="common">Cowpea aphid</name>
    <dbReference type="NCBI Taxonomy" id="307492"/>
    <lineage>
        <taxon>Eukaryota</taxon>
        <taxon>Metazoa</taxon>
        <taxon>Ecdysozoa</taxon>
        <taxon>Arthropoda</taxon>
        <taxon>Hexapoda</taxon>
        <taxon>Insecta</taxon>
        <taxon>Pterygota</taxon>
        <taxon>Neoptera</taxon>
        <taxon>Paraneoptera</taxon>
        <taxon>Hemiptera</taxon>
        <taxon>Sternorrhyncha</taxon>
        <taxon>Aphidomorpha</taxon>
        <taxon>Aphidoidea</taxon>
        <taxon>Aphididae</taxon>
        <taxon>Aphidini</taxon>
        <taxon>Aphis</taxon>
        <taxon>Aphis</taxon>
    </lineage>
</organism>
<accession>A0A6G0XZ66</accession>
<dbReference type="Pfam" id="PF00078">
    <property type="entry name" value="RVT_1"/>
    <property type="match status" value="1"/>
</dbReference>